<evidence type="ECO:0000256" key="4">
    <source>
        <dbReference type="ARBA" id="ARBA00023136"/>
    </source>
</evidence>
<feature type="transmembrane region" description="Helical" evidence="5">
    <location>
        <begin position="88"/>
        <end position="109"/>
    </location>
</feature>
<dbReference type="PANTHER" id="PTHR12714">
    <property type="entry name" value="PROTEIN-S ISOPRENYLCYSTEINE O-METHYLTRANSFERASE"/>
    <property type="match status" value="1"/>
</dbReference>
<dbReference type="RefSeq" id="WP_170063696.1">
    <property type="nucleotide sequence ID" value="NZ_PVXO01000052.1"/>
</dbReference>
<dbReference type="Pfam" id="PF04191">
    <property type="entry name" value="PEMT"/>
    <property type="match status" value="1"/>
</dbReference>
<organism evidence="6 7">
    <name type="scientific">Clostridium liquoris</name>
    <dbReference type="NCBI Taxonomy" id="1289519"/>
    <lineage>
        <taxon>Bacteria</taxon>
        <taxon>Bacillati</taxon>
        <taxon>Bacillota</taxon>
        <taxon>Clostridia</taxon>
        <taxon>Eubacteriales</taxon>
        <taxon>Clostridiaceae</taxon>
        <taxon>Clostridium</taxon>
    </lineage>
</organism>
<dbReference type="GO" id="GO:0012505">
    <property type="term" value="C:endomembrane system"/>
    <property type="evidence" value="ECO:0007669"/>
    <property type="project" value="UniProtKB-SubCell"/>
</dbReference>
<reference evidence="6 7" key="1">
    <citation type="submission" date="2018-03" db="EMBL/GenBank/DDBJ databases">
        <title>Genome sequence of Clostridium liquoris DSM 100320.</title>
        <authorList>
            <person name="Poehlein A."/>
            <person name="Daniel R."/>
        </authorList>
    </citation>
    <scope>NUCLEOTIDE SEQUENCE [LARGE SCALE GENOMIC DNA]</scope>
    <source>
        <strain evidence="6 7">DSM 100320</strain>
    </source>
</reference>
<comment type="caution">
    <text evidence="6">The sequence shown here is derived from an EMBL/GenBank/DDBJ whole genome shotgun (WGS) entry which is preliminary data.</text>
</comment>
<name>A0A2T0B2A4_9CLOT</name>
<evidence type="ECO:0008006" key="8">
    <source>
        <dbReference type="Google" id="ProtNLM"/>
    </source>
</evidence>
<dbReference type="InterPro" id="IPR007318">
    <property type="entry name" value="Phopholipid_MeTrfase"/>
</dbReference>
<feature type="transmembrane region" description="Helical" evidence="5">
    <location>
        <begin position="115"/>
        <end position="132"/>
    </location>
</feature>
<feature type="transmembrane region" description="Helical" evidence="5">
    <location>
        <begin position="49"/>
        <end position="67"/>
    </location>
</feature>
<keyword evidence="3 5" id="KW-1133">Transmembrane helix</keyword>
<evidence type="ECO:0000256" key="2">
    <source>
        <dbReference type="ARBA" id="ARBA00022692"/>
    </source>
</evidence>
<dbReference type="AlphaFoldDB" id="A0A2T0B2A4"/>
<dbReference type="Gene3D" id="1.20.120.1630">
    <property type="match status" value="1"/>
</dbReference>
<keyword evidence="7" id="KW-1185">Reference proteome</keyword>
<sequence>MYKIQNRNRMSYLGVGPCYVTIIILLAAVGIHISKAGYLSGGYFESLRMTMWVIGSIMLVLGAFLCIETMKSGKLFKNIRNNKLITKGVFALVRNPLYTGITFIVMGFIFWKNNLFLLPLIIIYWGVMTLLVKKEEKPMEKIFGEEYGEYKSRVNRCIPWFPKHK</sequence>
<proteinExistence type="predicted"/>
<evidence type="ECO:0000256" key="5">
    <source>
        <dbReference type="SAM" id="Phobius"/>
    </source>
</evidence>
<evidence type="ECO:0000256" key="1">
    <source>
        <dbReference type="ARBA" id="ARBA00004127"/>
    </source>
</evidence>
<comment type="subcellular location">
    <subcellularLocation>
        <location evidence="1">Endomembrane system</location>
        <topology evidence="1">Multi-pass membrane protein</topology>
    </subcellularLocation>
</comment>
<evidence type="ECO:0000313" key="7">
    <source>
        <dbReference type="Proteomes" id="UP000239706"/>
    </source>
</evidence>
<accession>A0A2T0B2A4</accession>
<dbReference type="PANTHER" id="PTHR12714:SF9">
    <property type="entry name" value="PROTEIN-S-ISOPRENYLCYSTEINE O-METHYLTRANSFERASE"/>
    <property type="match status" value="1"/>
</dbReference>
<keyword evidence="2 5" id="KW-0812">Transmembrane</keyword>
<feature type="transmembrane region" description="Helical" evidence="5">
    <location>
        <begin position="12"/>
        <end position="33"/>
    </location>
</feature>
<gene>
    <name evidence="6" type="ORF">CLLI_19500</name>
</gene>
<dbReference type="Proteomes" id="UP000239706">
    <property type="component" value="Unassembled WGS sequence"/>
</dbReference>
<dbReference type="EMBL" id="PVXO01000052">
    <property type="protein sequence ID" value="PRR78030.1"/>
    <property type="molecule type" value="Genomic_DNA"/>
</dbReference>
<keyword evidence="4 5" id="KW-0472">Membrane</keyword>
<protein>
    <recommendedName>
        <fullName evidence="8">Isoprenylcysteine carboxyl methyltransferase (ICMT) family protein</fullName>
    </recommendedName>
</protein>
<evidence type="ECO:0000256" key="3">
    <source>
        <dbReference type="ARBA" id="ARBA00022989"/>
    </source>
</evidence>
<evidence type="ECO:0000313" key="6">
    <source>
        <dbReference type="EMBL" id="PRR78030.1"/>
    </source>
</evidence>
<dbReference type="GO" id="GO:0016740">
    <property type="term" value="F:transferase activity"/>
    <property type="evidence" value="ECO:0007669"/>
    <property type="project" value="UniProtKB-ARBA"/>
</dbReference>